<evidence type="ECO:0000256" key="3">
    <source>
        <dbReference type="ARBA" id="ARBA00022490"/>
    </source>
</evidence>
<evidence type="ECO:0000256" key="1">
    <source>
        <dbReference type="ARBA" id="ARBA00004496"/>
    </source>
</evidence>
<evidence type="ECO:0000256" key="5">
    <source>
        <dbReference type="ARBA" id="ARBA00022801"/>
    </source>
</evidence>
<dbReference type="InterPro" id="IPR029045">
    <property type="entry name" value="ClpP/crotonase-like_dom_sf"/>
</dbReference>
<dbReference type="InterPro" id="IPR029414">
    <property type="entry name" value="Tricorn_PDZ"/>
</dbReference>
<evidence type="ECO:0000256" key="2">
    <source>
        <dbReference type="ARBA" id="ARBA00008524"/>
    </source>
</evidence>
<dbReference type="PIRSF" id="PIRSF036421">
    <property type="entry name" value="Tricorn_protease"/>
    <property type="match status" value="1"/>
</dbReference>
<dbReference type="RefSeq" id="WP_344859425.1">
    <property type="nucleotide sequence ID" value="NZ_BAAAZN010000005.1"/>
</dbReference>
<evidence type="ECO:0000313" key="11">
    <source>
        <dbReference type="Proteomes" id="UP001500689"/>
    </source>
</evidence>
<dbReference type="InterPro" id="IPR015943">
    <property type="entry name" value="WD40/YVTN_repeat-like_dom_sf"/>
</dbReference>
<evidence type="ECO:0000256" key="6">
    <source>
        <dbReference type="ARBA" id="ARBA00022825"/>
    </source>
</evidence>
<keyword evidence="3 7" id="KW-0963">Cytoplasm</keyword>
<proteinExistence type="inferred from homology"/>
<dbReference type="InterPro" id="IPR012393">
    <property type="entry name" value="Tricorn_protease"/>
</dbReference>
<dbReference type="Pfam" id="PF26550">
    <property type="entry name" value="Tricorn_2nd"/>
    <property type="match status" value="1"/>
</dbReference>
<reference evidence="11" key="1">
    <citation type="journal article" date="2019" name="Int. J. Syst. Evol. Microbiol.">
        <title>The Global Catalogue of Microorganisms (GCM) 10K type strain sequencing project: providing services to taxonomists for standard genome sequencing and annotation.</title>
        <authorList>
            <consortium name="The Broad Institute Genomics Platform"/>
            <consortium name="The Broad Institute Genome Sequencing Center for Infectious Disease"/>
            <person name="Wu L."/>
            <person name="Ma J."/>
        </authorList>
    </citation>
    <scope>NUCLEOTIDE SEQUENCE [LARGE SCALE GENOMIC DNA]</scope>
    <source>
        <strain evidence="11">JCM 16898</strain>
    </source>
</reference>
<organism evidence="10 11">
    <name type="scientific">Amycolatopsis ultiminotia</name>
    <dbReference type="NCBI Taxonomy" id="543629"/>
    <lineage>
        <taxon>Bacteria</taxon>
        <taxon>Bacillati</taxon>
        <taxon>Actinomycetota</taxon>
        <taxon>Actinomycetes</taxon>
        <taxon>Pseudonocardiales</taxon>
        <taxon>Pseudonocardiaceae</taxon>
        <taxon>Amycolatopsis</taxon>
    </lineage>
</organism>
<dbReference type="CDD" id="cd07562">
    <property type="entry name" value="Peptidase_S41_TRI"/>
    <property type="match status" value="1"/>
</dbReference>
<dbReference type="EMBL" id="BAAAZN010000005">
    <property type="protein sequence ID" value="GAA3542276.1"/>
    <property type="molecule type" value="Genomic_DNA"/>
</dbReference>
<dbReference type="Gene3D" id="3.90.226.10">
    <property type="entry name" value="2-enoyl-CoA Hydratase, Chain A, domain 1"/>
    <property type="match status" value="1"/>
</dbReference>
<keyword evidence="6 7" id="KW-0720">Serine protease</keyword>
<comment type="similarity">
    <text evidence="2 7">Belongs to the peptidase S41B family.</text>
</comment>
<dbReference type="EC" id="3.4.21.-" evidence="7"/>
<name>A0ABP6W0P3_9PSEU</name>
<dbReference type="SUPFAM" id="SSF69304">
    <property type="entry name" value="Tricorn protease N-terminal domain"/>
    <property type="match status" value="2"/>
</dbReference>
<comment type="subcellular location">
    <subcellularLocation>
        <location evidence="1 7">Cytoplasm</location>
    </subcellularLocation>
</comment>
<dbReference type="Pfam" id="PF03572">
    <property type="entry name" value="Peptidase_S41"/>
    <property type="match status" value="1"/>
</dbReference>
<dbReference type="InterPro" id="IPR005151">
    <property type="entry name" value="Tail-specific_protease"/>
</dbReference>
<comment type="function">
    <text evidence="7">Degrades oligopeptides.</text>
</comment>
<dbReference type="SUPFAM" id="SSF50156">
    <property type="entry name" value="PDZ domain-like"/>
    <property type="match status" value="1"/>
</dbReference>
<dbReference type="Gene3D" id="2.30.42.10">
    <property type="match status" value="1"/>
</dbReference>
<feature type="domain" description="Tail specific protease" evidence="9">
    <location>
        <begin position="834"/>
        <end position="1027"/>
    </location>
</feature>
<dbReference type="Gene3D" id="3.30.750.44">
    <property type="match status" value="1"/>
</dbReference>
<dbReference type="Gene3D" id="2.120.10.60">
    <property type="entry name" value="Tricorn protease N-terminal domain"/>
    <property type="match status" value="1"/>
</dbReference>
<dbReference type="PANTHER" id="PTHR43253:SF1">
    <property type="entry name" value="TRICORN PROTEASE HOMOLOG 2-RELATED"/>
    <property type="match status" value="1"/>
</dbReference>
<comment type="caution">
    <text evidence="10">The sequence shown here is derived from an EMBL/GenBank/DDBJ whole genome shotgun (WGS) entry which is preliminary data.</text>
</comment>
<dbReference type="SUPFAM" id="SSF52096">
    <property type="entry name" value="ClpP/crotonase"/>
    <property type="match status" value="1"/>
</dbReference>
<evidence type="ECO:0000256" key="8">
    <source>
        <dbReference type="SAM" id="MobiDB-lite"/>
    </source>
</evidence>
<dbReference type="InterPro" id="IPR036034">
    <property type="entry name" value="PDZ_sf"/>
</dbReference>
<keyword evidence="4 7" id="KW-0645">Protease</keyword>
<protein>
    <recommendedName>
        <fullName evidence="7">Tricorn protease homolog</fullName>
        <ecNumber evidence="7">3.4.21.-</ecNumber>
    </recommendedName>
</protein>
<sequence>MTDSYLRFPHLHDDLVTFVAEDDVWLAPLTGGRAWRVSADRVPARRPRFSPDGTRIAWTSSRDGSPEVHVAPADGGPSTRLTYWADPTTDVLGWREDAKVVAKTAAGRPSNRHTWAHAVPATGGPAEQLAYGPVGDLAFGPHGAVLLNSVPISRDPAGRKRYRGGTAGKLWLDPSGTGEFTRVLAELDGNIDSPGWLGERIAFLSDHEGVGALYSAAPDGTDLRRHSSAERGVDFYARHAGGDGTRIVYESAGELWLLSEVDAEPRKLDIKLGGSAGDRRPYPIDAAGHLGVVAPDHTGRASAVEVRGTVHWLTHTDGPARALTVEPGVRARFPVVLGNSGNVAWITDADGEDAVQIAPSEGGAVGDPPRRIGTGELGRVLELVAAPDGIHLAVVSHDSRLLLIDTGSGELREVTRAAEGDPTGPAFSPDSRWLAWSHPGPDPLRRIRLAALSDLIPTDVTDLRFTDSDPVFTRDGKYLAFLSVRSFEPVYDVHVFEMSFPRGCRPYLVPLGADTPSPFDPQPAGRPPAEDRHGETGEHDAVASPTVVDTEGIADRLVAFPVGTAAYTHLQAAENALFWLVHPVFESTDEDRPETIVRPKPALERFDLTRLHVDQVEDGIDAAIVSGDGRRVVLRDGKDLCVVPASGKAGHDARDGSRVEVDLDRIQVTVDPAAEWRQGFDEAGRLMRDHFWRADMNGVDWEGELRRYRPLLDRIGTADDFRDLLWEVQGELGTSHAYVTAPDPESGRRPHGKLGADLYRDTDGHWRIGRILPGESSDPRARSPLRAAGIRVREGDAVLAVDGQPVPDHLGPAPLLAGTAGKPVELTIAPAQGGSPRRVVLTPLADETSLRYHAWIAGMREYVHEATDGRAGYLHVPDMVANGWAQLHRDLRLEVRYDALIVDVRENRGGHLSQLVVERLARTVGGWGVARDRWVVETYPKDAPRGPVVAIADEFSGSDGDIVTNAIKARGIAPVVGVRTWGGTIGIDRRYRLVDGTAVTQPRYAHWYQGPGWGIENHGVDPDVEVVRTPQDRAAGRDPQLDTAIRLALSALAERPAATPPELPPPGVR</sequence>
<dbReference type="SMART" id="SM00245">
    <property type="entry name" value="TSPc"/>
    <property type="match status" value="1"/>
</dbReference>
<gene>
    <name evidence="10" type="ORF">GCM10022222_27410</name>
</gene>
<evidence type="ECO:0000313" key="10">
    <source>
        <dbReference type="EMBL" id="GAA3542276.1"/>
    </source>
</evidence>
<dbReference type="Proteomes" id="UP001500689">
    <property type="component" value="Unassembled WGS sequence"/>
</dbReference>
<feature type="region of interest" description="Disordered" evidence="8">
    <location>
        <begin position="511"/>
        <end position="540"/>
    </location>
</feature>
<dbReference type="PANTHER" id="PTHR43253">
    <property type="entry name" value="TRICORN PROTEASE HOMOLOG 2-RELATED"/>
    <property type="match status" value="1"/>
</dbReference>
<dbReference type="Pfam" id="PF14684">
    <property type="entry name" value="Tricorn_C1"/>
    <property type="match status" value="1"/>
</dbReference>
<evidence type="ECO:0000259" key="9">
    <source>
        <dbReference type="SMART" id="SM00245"/>
    </source>
</evidence>
<keyword evidence="11" id="KW-1185">Reference proteome</keyword>
<dbReference type="CDD" id="cd10828">
    <property type="entry name" value="cpPDZ_Tricorn-protease"/>
    <property type="match status" value="1"/>
</dbReference>
<evidence type="ECO:0000256" key="4">
    <source>
        <dbReference type="ARBA" id="ARBA00022670"/>
    </source>
</evidence>
<dbReference type="Pfam" id="PF14685">
    <property type="entry name" value="PDZ_Tricorn"/>
    <property type="match status" value="1"/>
</dbReference>
<dbReference type="Gene3D" id="2.130.10.10">
    <property type="entry name" value="YVTN repeat-like/Quinoprotein amine dehydrogenase"/>
    <property type="match status" value="1"/>
</dbReference>
<evidence type="ECO:0000256" key="7">
    <source>
        <dbReference type="PIRNR" id="PIRNR036421"/>
    </source>
</evidence>
<accession>A0ABP6W0P3</accession>
<dbReference type="Pfam" id="PF26549">
    <property type="entry name" value="Tricorn_N"/>
    <property type="match status" value="1"/>
</dbReference>
<feature type="compositionally biased region" description="Basic and acidic residues" evidence="8">
    <location>
        <begin position="528"/>
        <end position="540"/>
    </location>
</feature>
<keyword evidence="5 7" id="KW-0378">Hydrolase</keyword>
<dbReference type="InterPro" id="IPR028204">
    <property type="entry name" value="Tricorn_C1"/>
</dbReference>